<dbReference type="CDD" id="cd02968">
    <property type="entry name" value="SCO"/>
    <property type="match status" value="1"/>
</dbReference>
<keyword evidence="6" id="KW-1185">Reference proteome</keyword>
<comment type="caution">
    <text evidence="5">The sequence shown here is derived from an EMBL/GenBank/DDBJ whole genome shotgun (WGS) entry which is preliminary data.</text>
</comment>
<dbReference type="SUPFAM" id="SSF52833">
    <property type="entry name" value="Thioredoxin-like"/>
    <property type="match status" value="1"/>
</dbReference>
<reference evidence="5" key="1">
    <citation type="submission" date="2019-09" db="EMBL/GenBank/DDBJ databases">
        <title>Bird 10,000 Genomes (B10K) Project - Family phase.</title>
        <authorList>
            <person name="Zhang G."/>
        </authorList>
    </citation>
    <scope>NUCLEOTIDE SEQUENCE</scope>
    <source>
        <strain evidence="5">B10K-DU-024-03</strain>
        <tissue evidence="5">Muscle</tissue>
    </source>
</reference>
<feature type="disulfide bond" description="Redox-active" evidence="4">
    <location>
        <begin position="74"/>
        <end position="78"/>
    </location>
</feature>
<name>A0A851Z9F1_9AVES</name>
<keyword evidence="3" id="KW-0186">Copper</keyword>
<feature type="binding site" evidence="3">
    <location>
        <position position="78"/>
    </location>
    <ligand>
        <name>Cu cation</name>
        <dbReference type="ChEBI" id="CHEBI:23378"/>
    </ligand>
</feature>
<gene>
    <name evidence="5" type="primary">Sco2</name>
    <name evidence="5" type="ORF">HALSEN_R14962</name>
</gene>
<dbReference type="OrthoDB" id="76676at2759"/>
<dbReference type="GO" id="GO:0046872">
    <property type="term" value="F:metal ion binding"/>
    <property type="evidence" value="ECO:0007669"/>
    <property type="project" value="UniProtKB-KW"/>
</dbReference>
<proteinExistence type="inferred from homology"/>
<evidence type="ECO:0000256" key="3">
    <source>
        <dbReference type="PIRSR" id="PIRSR603782-1"/>
    </source>
</evidence>
<feature type="binding site" evidence="3">
    <location>
        <position position="165"/>
    </location>
    <ligand>
        <name>Cu cation</name>
        <dbReference type="ChEBI" id="CHEBI:23378"/>
    </ligand>
</feature>
<dbReference type="InterPro" id="IPR036249">
    <property type="entry name" value="Thioredoxin-like_sf"/>
</dbReference>
<evidence type="ECO:0000256" key="2">
    <source>
        <dbReference type="ARBA" id="ARBA00010996"/>
    </source>
</evidence>
<accession>A0A851Z9F1</accession>
<evidence type="ECO:0000256" key="4">
    <source>
        <dbReference type="PIRSR" id="PIRSR603782-2"/>
    </source>
</evidence>
<organism evidence="5 6">
    <name type="scientific">Halcyon senegalensis</name>
    <dbReference type="NCBI Taxonomy" id="342381"/>
    <lineage>
        <taxon>Eukaryota</taxon>
        <taxon>Metazoa</taxon>
        <taxon>Chordata</taxon>
        <taxon>Craniata</taxon>
        <taxon>Vertebrata</taxon>
        <taxon>Euteleostomi</taxon>
        <taxon>Archelosauria</taxon>
        <taxon>Archosauria</taxon>
        <taxon>Dinosauria</taxon>
        <taxon>Saurischia</taxon>
        <taxon>Theropoda</taxon>
        <taxon>Coelurosauria</taxon>
        <taxon>Aves</taxon>
        <taxon>Neognathae</taxon>
        <taxon>Neoaves</taxon>
        <taxon>Telluraves</taxon>
        <taxon>Coraciimorphae</taxon>
        <taxon>Coraciiformes</taxon>
        <taxon>Alcedinidae</taxon>
        <taxon>Halcyon</taxon>
    </lineage>
</organism>
<dbReference type="PANTHER" id="PTHR12151">
    <property type="entry name" value="ELECTRON TRANSPORT PROTIN SCO1/SENC FAMILY MEMBER"/>
    <property type="match status" value="1"/>
</dbReference>
<dbReference type="Proteomes" id="UP000648918">
    <property type="component" value="Unassembled WGS sequence"/>
</dbReference>
<dbReference type="EMBL" id="WBNJ01001785">
    <property type="protein sequence ID" value="NXD88907.1"/>
    <property type="molecule type" value="Genomic_DNA"/>
</dbReference>
<comment type="subcellular location">
    <subcellularLocation>
        <location evidence="1">Mitochondrion inner membrane</location>
        <topology evidence="1">Single-pass membrane protein</topology>
    </subcellularLocation>
</comment>
<dbReference type="GO" id="GO:0005743">
    <property type="term" value="C:mitochondrial inner membrane"/>
    <property type="evidence" value="ECO:0007669"/>
    <property type="project" value="UniProtKB-SubCell"/>
</dbReference>
<feature type="binding site" evidence="3">
    <location>
        <position position="74"/>
    </location>
    <ligand>
        <name>Cu cation</name>
        <dbReference type="ChEBI" id="CHEBI:23378"/>
    </ligand>
</feature>
<dbReference type="Gene3D" id="3.40.30.10">
    <property type="entry name" value="Glutaredoxin"/>
    <property type="match status" value="1"/>
</dbReference>
<feature type="non-terminal residue" evidence="5">
    <location>
        <position position="207"/>
    </location>
</feature>
<evidence type="ECO:0000313" key="5">
    <source>
        <dbReference type="EMBL" id="NXD88907.1"/>
    </source>
</evidence>
<feature type="non-terminal residue" evidence="5">
    <location>
        <position position="1"/>
    </location>
</feature>
<keyword evidence="4" id="KW-1015">Disulfide bond</keyword>
<comment type="similarity">
    <text evidence="2">Belongs to the SCO1/2 family.</text>
</comment>
<protein>
    <submittedName>
        <fullName evidence="5">SCO2 protein</fullName>
    </submittedName>
</protein>
<dbReference type="Pfam" id="PF02630">
    <property type="entry name" value="SCO1-SenC"/>
    <property type="match status" value="1"/>
</dbReference>
<dbReference type="InterPro" id="IPR003782">
    <property type="entry name" value="SCO1/SenC"/>
</dbReference>
<dbReference type="AlphaFoldDB" id="A0A851Z9F1"/>
<dbReference type="FunFam" id="3.40.30.10:FF:000013">
    <property type="entry name" value="Blast:Protein SCO1 homolog, mitochondrial"/>
    <property type="match status" value="1"/>
</dbReference>
<sequence>RVAVVGVAGAVAAGAWLYLREEKGRRRRAQRREELRALALGQGDFELVDQAGRPRRKSDFRGHWVLLYFGFTHCPDVCPEELEKMSRAVELLESEPGLPPVQPVFITVDPERDDAAAMARYLRDFHPRLLGLTGTPEAVRAAGGAYRVYASAGPKDSDGDYVVDHTVIIYLLSPDGLFLDYYGRSKTHAQIAQSVRRHMDTYEPLLD</sequence>
<evidence type="ECO:0000256" key="1">
    <source>
        <dbReference type="ARBA" id="ARBA00004434"/>
    </source>
</evidence>
<evidence type="ECO:0000313" key="6">
    <source>
        <dbReference type="Proteomes" id="UP000648918"/>
    </source>
</evidence>
<keyword evidence="3" id="KW-0479">Metal-binding</keyword>
<dbReference type="GO" id="GO:0033617">
    <property type="term" value="P:mitochondrial respiratory chain complex IV assembly"/>
    <property type="evidence" value="ECO:0007669"/>
    <property type="project" value="TreeGrafter"/>
</dbReference>
<dbReference type="PANTHER" id="PTHR12151:SF2">
    <property type="entry name" value="PROTEIN SCO2 HOMOLOG, MITOCHONDRIAL"/>
    <property type="match status" value="1"/>
</dbReference>